<evidence type="ECO:0000256" key="12">
    <source>
        <dbReference type="ARBA" id="ARBA00023316"/>
    </source>
</evidence>
<reference evidence="16" key="1">
    <citation type="submission" date="2018-06" db="EMBL/GenBank/DDBJ databases">
        <authorList>
            <person name="Zhirakovskaya E."/>
        </authorList>
    </citation>
    <scope>NUCLEOTIDE SEQUENCE</scope>
</reference>
<dbReference type="EC" id="3.4.16.4" evidence="16"/>
<evidence type="ECO:0000259" key="14">
    <source>
        <dbReference type="Pfam" id="PF00905"/>
    </source>
</evidence>
<comment type="subcellular location">
    <subcellularLocation>
        <location evidence="2">Cell membrane</location>
    </subcellularLocation>
    <subcellularLocation>
        <location evidence="1">Membrane</location>
        <topology evidence="1">Single-pass membrane protein</topology>
    </subcellularLocation>
</comment>
<evidence type="ECO:0000256" key="2">
    <source>
        <dbReference type="ARBA" id="ARBA00004236"/>
    </source>
</evidence>
<dbReference type="Gene3D" id="3.40.710.10">
    <property type="entry name" value="DD-peptidase/beta-lactamase superfamily"/>
    <property type="match status" value="1"/>
</dbReference>
<dbReference type="PANTHER" id="PTHR30627">
    <property type="entry name" value="PEPTIDOGLYCAN D,D-TRANSPEPTIDASE"/>
    <property type="match status" value="1"/>
</dbReference>
<keyword evidence="9" id="KW-0573">Peptidoglycan synthesis</keyword>
<keyword evidence="8" id="KW-0133">Cell shape</keyword>
<evidence type="ECO:0000256" key="11">
    <source>
        <dbReference type="ARBA" id="ARBA00023136"/>
    </source>
</evidence>
<evidence type="ECO:0000256" key="6">
    <source>
        <dbReference type="ARBA" id="ARBA00022692"/>
    </source>
</evidence>
<protein>
    <submittedName>
        <fullName evidence="16">Peptidoglycan D,D-transpeptidase MrdA</fullName>
        <ecNumber evidence="16">3.4.16.4</ecNumber>
    </submittedName>
</protein>
<evidence type="ECO:0000256" key="5">
    <source>
        <dbReference type="ARBA" id="ARBA00022670"/>
    </source>
</evidence>
<name>A0A3B0Z8I6_9ZZZZ</name>
<dbReference type="InterPro" id="IPR017790">
    <property type="entry name" value="Penicillin-binding_protein_2"/>
</dbReference>
<feature type="domain" description="Penicillin-binding protein transpeptidase" evidence="14">
    <location>
        <begin position="265"/>
        <end position="605"/>
    </location>
</feature>
<keyword evidence="7 16" id="KW-0378">Hydrolase</keyword>
<dbReference type="GO" id="GO:0005886">
    <property type="term" value="C:plasma membrane"/>
    <property type="evidence" value="ECO:0007669"/>
    <property type="project" value="UniProtKB-SubCell"/>
</dbReference>
<accession>A0A3B0Z8I6</accession>
<keyword evidence="16" id="KW-0121">Carboxypeptidase</keyword>
<dbReference type="SUPFAM" id="SSF56519">
    <property type="entry name" value="Penicillin binding protein dimerisation domain"/>
    <property type="match status" value="1"/>
</dbReference>
<evidence type="ECO:0000256" key="3">
    <source>
        <dbReference type="ARBA" id="ARBA00022475"/>
    </source>
</evidence>
<dbReference type="Pfam" id="PF03717">
    <property type="entry name" value="PBP_dimer"/>
    <property type="match status" value="1"/>
</dbReference>
<dbReference type="AlphaFoldDB" id="A0A3B0Z8I6"/>
<dbReference type="GO" id="GO:0008360">
    <property type="term" value="P:regulation of cell shape"/>
    <property type="evidence" value="ECO:0007669"/>
    <property type="project" value="UniProtKB-KW"/>
</dbReference>
<feature type="domain" description="Penicillin-binding protein dimerisation" evidence="15">
    <location>
        <begin position="62"/>
        <end position="232"/>
    </location>
</feature>
<sequence length="612" mass="68891">MRQAIKDHKKEARLFNSRVLLGLICVVILLSLLIGRMVHLQLDNHDHFTTLSEKNRVRLLPEPPIRGLIFDREGRILAENMPTYTLVIVPELVEDIENTIASLAEIVEISEYDINRFKKLRKRSRRFHSIPLRYRLSDEEVARLAVDRYQFPGVDVEARLMRHYPYDELSVHALGYVGRINERELAQLDQAQYAGTNYIGKTGIEKAYEKLLHGEVGYKQVETNSRGRILRMLEYVPPVPGDSIHLTLDMDMQRAAKVAMKGENGAVVALDPRNGQVLAMISTPEYNPNWFVNGIDTVRYNKLSQSQERPLFNRFLQGKYPPGSTLKPFTGLGAMELGLLDEHDHSNCHGWMTLPGGERRYRDWKKQGHGRTNMEKAIIESCDVYFYELAMKMSIDQMYNFLIQFGFNQRTGIDLGGESSGLTPSSEWKKRIKGERWYLGETLISSIGQGFNLTTPLQLAVATGTLAMAGKRMYPQLLLQTEDTLSGALQPQTIKQSHQVTVNNPENWAYMVESMVKVVNSPRGTAHKIHSKTFTIAGKTGTAQVFGIAQDAEYDADKIAKKLRDHALFIGFAPVDNPEIAIAVIVENGGSGGSVAAPVARAVMDVYFGKKP</sequence>
<dbReference type="InterPro" id="IPR050515">
    <property type="entry name" value="Beta-lactam/transpept"/>
</dbReference>
<evidence type="ECO:0000259" key="15">
    <source>
        <dbReference type="Pfam" id="PF03717"/>
    </source>
</evidence>
<organism evidence="16">
    <name type="scientific">hydrothermal vent metagenome</name>
    <dbReference type="NCBI Taxonomy" id="652676"/>
    <lineage>
        <taxon>unclassified sequences</taxon>
        <taxon>metagenomes</taxon>
        <taxon>ecological metagenomes</taxon>
    </lineage>
</organism>
<gene>
    <name evidence="16" type="ORF">MNBD_GAMMA18-743</name>
</gene>
<keyword evidence="11 13" id="KW-0472">Membrane</keyword>
<keyword evidence="5" id="KW-0645">Protease</keyword>
<dbReference type="GO" id="GO:0071555">
    <property type="term" value="P:cell wall organization"/>
    <property type="evidence" value="ECO:0007669"/>
    <property type="project" value="UniProtKB-KW"/>
</dbReference>
<evidence type="ECO:0000256" key="13">
    <source>
        <dbReference type="SAM" id="Phobius"/>
    </source>
</evidence>
<dbReference type="GO" id="GO:0009252">
    <property type="term" value="P:peptidoglycan biosynthetic process"/>
    <property type="evidence" value="ECO:0007669"/>
    <property type="project" value="UniProtKB-KW"/>
</dbReference>
<dbReference type="InterPro" id="IPR012338">
    <property type="entry name" value="Beta-lactam/transpept-like"/>
</dbReference>
<keyword evidence="6 13" id="KW-0812">Transmembrane</keyword>
<proteinExistence type="inferred from homology"/>
<evidence type="ECO:0000256" key="8">
    <source>
        <dbReference type="ARBA" id="ARBA00022960"/>
    </source>
</evidence>
<evidence type="ECO:0000256" key="7">
    <source>
        <dbReference type="ARBA" id="ARBA00022801"/>
    </source>
</evidence>
<evidence type="ECO:0000256" key="1">
    <source>
        <dbReference type="ARBA" id="ARBA00004167"/>
    </source>
</evidence>
<dbReference type="InterPro" id="IPR036138">
    <property type="entry name" value="PBP_dimer_sf"/>
</dbReference>
<dbReference type="GO" id="GO:0009002">
    <property type="term" value="F:serine-type D-Ala-D-Ala carboxypeptidase activity"/>
    <property type="evidence" value="ECO:0007669"/>
    <property type="project" value="UniProtKB-EC"/>
</dbReference>
<dbReference type="GO" id="GO:0071972">
    <property type="term" value="F:peptidoglycan L,D-transpeptidase activity"/>
    <property type="evidence" value="ECO:0007669"/>
    <property type="project" value="TreeGrafter"/>
</dbReference>
<dbReference type="Pfam" id="PF00905">
    <property type="entry name" value="Transpeptidase"/>
    <property type="match status" value="1"/>
</dbReference>
<dbReference type="PANTHER" id="PTHR30627:SF2">
    <property type="entry name" value="PEPTIDOGLYCAN D,D-TRANSPEPTIDASE MRDA"/>
    <property type="match status" value="1"/>
</dbReference>
<dbReference type="EMBL" id="UOFP01000202">
    <property type="protein sequence ID" value="VAW87851.1"/>
    <property type="molecule type" value="Genomic_DNA"/>
</dbReference>
<evidence type="ECO:0000256" key="10">
    <source>
        <dbReference type="ARBA" id="ARBA00022989"/>
    </source>
</evidence>
<dbReference type="GO" id="GO:0008658">
    <property type="term" value="F:penicillin binding"/>
    <property type="evidence" value="ECO:0007669"/>
    <property type="project" value="InterPro"/>
</dbReference>
<evidence type="ECO:0000313" key="16">
    <source>
        <dbReference type="EMBL" id="VAW87851.1"/>
    </source>
</evidence>
<dbReference type="Gene3D" id="3.30.1390.30">
    <property type="entry name" value="Penicillin-binding protein 2a, domain 3"/>
    <property type="match status" value="1"/>
</dbReference>
<keyword evidence="3" id="KW-1003">Cell membrane</keyword>
<evidence type="ECO:0000256" key="4">
    <source>
        <dbReference type="ARBA" id="ARBA00022519"/>
    </source>
</evidence>
<dbReference type="GO" id="GO:0006508">
    <property type="term" value="P:proteolysis"/>
    <property type="evidence" value="ECO:0007669"/>
    <property type="project" value="UniProtKB-KW"/>
</dbReference>
<dbReference type="InterPro" id="IPR005311">
    <property type="entry name" value="PBP_dimer"/>
</dbReference>
<feature type="transmembrane region" description="Helical" evidence="13">
    <location>
        <begin position="20"/>
        <end position="38"/>
    </location>
</feature>
<dbReference type="HAMAP" id="MF_02081">
    <property type="entry name" value="MrdA_transpept"/>
    <property type="match status" value="1"/>
</dbReference>
<keyword evidence="12" id="KW-0961">Cell wall biogenesis/degradation</keyword>
<dbReference type="InterPro" id="IPR001460">
    <property type="entry name" value="PCN-bd_Tpept"/>
</dbReference>
<dbReference type="FunFam" id="3.40.710.10:FF:000024">
    <property type="entry name" value="Penicillin-binding protein 2"/>
    <property type="match status" value="1"/>
</dbReference>
<keyword evidence="10 13" id="KW-1133">Transmembrane helix</keyword>
<dbReference type="Gene3D" id="3.90.1310.10">
    <property type="entry name" value="Penicillin-binding protein 2a (Domain 2)"/>
    <property type="match status" value="1"/>
</dbReference>
<keyword evidence="4" id="KW-0997">Cell inner membrane</keyword>
<dbReference type="SUPFAM" id="SSF56601">
    <property type="entry name" value="beta-lactamase/transpeptidase-like"/>
    <property type="match status" value="1"/>
</dbReference>
<dbReference type="NCBIfam" id="TIGR03423">
    <property type="entry name" value="pbp2_mrdA"/>
    <property type="match status" value="1"/>
</dbReference>
<evidence type="ECO:0000256" key="9">
    <source>
        <dbReference type="ARBA" id="ARBA00022984"/>
    </source>
</evidence>